<evidence type="ECO:0000313" key="3">
    <source>
        <dbReference type="Proteomes" id="UP000237511"/>
    </source>
</evidence>
<evidence type="ECO:0000259" key="1">
    <source>
        <dbReference type="Pfam" id="PF14452"/>
    </source>
</evidence>
<feature type="domain" description="Multi-ubiquitin" evidence="1">
    <location>
        <begin position="13"/>
        <end position="75"/>
    </location>
</feature>
<comment type="caution">
    <text evidence="2">The sequence shown here is derived from an EMBL/GenBank/DDBJ whole genome shotgun (WGS) entry which is preliminary data.</text>
</comment>
<dbReference type="AlphaFoldDB" id="A0A2S3YR34"/>
<dbReference type="EMBL" id="LODU01000013">
    <property type="protein sequence ID" value="POH33994.1"/>
    <property type="molecule type" value="Genomic_DNA"/>
</dbReference>
<dbReference type="InterPro" id="IPR027802">
    <property type="entry name" value="Multi-ubiquitin_dom"/>
</dbReference>
<organism evidence="2 3">
    <name type="scientific">Sinorhizobium americanum</name>
    <dbReference type="NCBI Taxonomy" id="194963"/>
    <lineage>
        <taxon>Bacteria</taxon>
        <taxon>Pseudomonadati</taxon>
        <taxon>Pseudomonadota</taxon>
        <taxon>Alphaproteobacteria</taxon>
        <taxon>Hyphomicrobiales</taxon>
        <taxon>Rhizobiaceae</taxon>
        <taxon>Sinorhizobium/Ensifer group</taxon>
        <taxon>Sinorhizobium</taxon>
    </lineage>
</organism>
<feature type="domain" description="Multi-ubiquitin" evidence="1">
    <location>
        <begin position="80"/>
        <end position="135"/>
    </location>
</feature>
<protein>
    <recommendedName>
        <fullName evidence="1">Multi-ubiquitin domain-containing protein</fullName>
    </recommendedName>
</protein>
<accession>A0A2S3YR34</accession>
<gene>
    <name evidence="2" type="ORF">ATY31_09275</name>
</gene>
<sequence>MPSTNQIEVAGTDLEFRAVPLDDQTPSGAQIARAAGFSADDFVYVLQLRANDELEDVRAVESVSLAEGCRFIVAQSDRSYRLAMDGNPLDWPSRFITAATLRKLSGVDPNKVIFLENTNEPDRLLAEDDLVDLDEHLDEPAVEKFRSGKDDRPREQNVHVKHLGELETATFKVAETATLQHIWDRAHIELEVARDPRDVFQAEVNMQPVSLMEHLELSLVEAQRRELCKRKFEIAARTGGA</sequence>
<dbReference type="Pfam" id="PF14452">
    <property type="entry name" value="Multi_ubiq"/>
    <property type="match status" value="2"/>
</dbReference>
<evidence type="ECO:0000313" key="2">
    <source>
        <dbReference type="EMBL" id="POH33994.1"/>
    </source>
</evidence>
<reference evidence="2 3" key="1">
    <citation type="journal article" date="2014" name="Syst. Appl. Microbiol.">
        <title>Microsymbionts of Phaseolus vulgaris in acid and alkaline soils of Mexico.</title>
        <authorList>
            <person name="Verastegui-Valdes M.M."/>
            <person name="Zhang Y.J."/>
            <person name="Rivera-Orduna F.N."/>
            <person name="Cheng H.P."/>
            <person name="Sui X.H."/>
            <person name="Wang E.T."/>
        </authorList>
    </citation>
    <scope>NUCLEOTIDE SEQUENCE [LARGE SCALE GENOMIC DNA]</scope>
    <source>
        <strain evidence="2 3">FG01</strain>
    </source>
</reference>
<dbReference type="RefSeq" id="WP_097527655.1">
    <property type="nucleotide sequence ID" value="NZ_LODU01000013.1"/>
</dbReference>
<name>A0A2S3YR34_9HYPH</name>
<dbReference type="Proteomes" id="UP000237511">
    <property type="component" value="Unassembled WGS sequence"/>
</dbReference>
<proteinExistence type="predicted"/>